<dbReference type="PANTHER" id="PTHR35564">
    <property type="match status" value="1"/>
</dbReference>
<organism evidence="1 2">
    <name type="scientific">Paracoccus aminovorans</name>
    <dbReference type="NCBI Taxonomy" id="34004"/>
    <lineage>
        <taxon>Bacteria</taxon>
        <taxon>Pseudomonadati</taxon>
        <taxon>Pseudomonadota</taxon>
        <taxon>Alphaproteobacteria</taxon>
        <taxon>Rhodobacterales</taxon>
        <taxon>Paracoccaceae</taxon>
        <taxon>Paracoccus</taxon>
    </lineage>
</organism>
<dbReference type="EMBL" id="FOPU01000013">
    <property type="protein sequence ID" value="SFH46474.1"/>
    <property type="molecule type" value="Genomic_DNA"/>
</dbReference>
<accession>A0A1I3A8T8</accession>
<name>A0A1I3A8T8_9RHOB</name>
<dbReference type="PANTHER" id="PTHR35564:SF4">
    <property type="entry name" value="CYTOPLASMIC PROTEIN"/>
    <property type="match status" value="1"/>
</dbReference>
<dbReference type="NCBIfam" id="TIGR03347">
    <property type="entry name" value="VI_chp_1"/>
    <property type="match status" value="1"/>
</dbReference>
<dbReference type="STRING" id="34004.SAMN04488021_11336"/>
<dbReference type="AlphaFoldDB" id="A0A1I3A8T8"/>
<evidence type="ECO:0000313" key="1">
    <source>
        <dbReference type="EMBL" id="SFH46474.1"/>
    </source>
</evidence>
<dbReference type="OrthoDB" id="1523296at2"/>
<dbReference type="Proteomes" id="UP000183635">
    <property type="component" value="Unassembled WGS sequence"/>
</dbReference>
<evidence type="ECO:0000313" key="2">
    <source>
        <dbReference type="Proteomes" id="UP000183635"/>
    </source>
</evidence>
<dbReference type="RefSeq" id="WP_074967477.1">
    <property type="nucleotide sequence ID" value="NZ_CBCRYP010000007.1"/>
</dbReference>
<reference evidence="1 2" key="1">
    <citation type="submission" date="2016-10" db="EMBL/GenBank/DDBJ databases">
        <authorList>
            <person name="de Groot N.N."/>
        </authorList>
    </citation>
    <scope>NUCLEOTIDE SEQUENCE [LARGE SCALE GENOMIC DNA]</scope>
    <source>
        <strain evidence="1 2">DSM 8537</strain>
    </source>
</reference>
<dbReference type="InterPro" id="IPR010732">
    <property type="entry name" value="T6SS_TssG-like"/>
</dbReference>
<proteinExistence type="predicted"/>
<protein>
    <submittedName>
        <fullName evidence="1">Type VI secretion system protein ImpH</fullName>
    </submittedName>
</protein>
<dbReference type="Pfam" id="PF06996">
    <property type="entry name" value="T6SS_TssG"/>
    <property type="match status" value="1"/>
</dbReference>
<sequence>MTAPGFLALLRRLEREAEAKPRIGRSTRRAQDIADIGQDPRLAFPAEDLADVQTEGPRPRIRAQFMGFFGPQGALPLNTTEEVLRWQDAGEDAFVAFADMLSARFYQLFFRAWSDAHAITQHDRPDQDRFQSYVGAVAGIGSPAFRQHDDFPDIARLPLVPVFGGRVRSGVRLRQLLDGYFGFPVTVQEHVASWLEFEPDELRGLGRGGALGRDSYLGARLQSVNEKICIRLDLPDAPTYRSFLPGQPRHGQLAALVYWYLGKCLDVDLALALPADRIPAATLGGDAAIGWLAAMRPEGLPQSGAPIEVARFALGRDAGQHSAKGH</sequence>
<gene>
    <name evidence="1" type="ORF">SAMN04488021_11336</name>
</gene>
<keyword evidence="2" id="KW-1185">Reference proteome</keyword>